<feature type="compositionally biased region" description="Low complexity" evidence="1">
    <location>
        <begin position="85"/>
        <end position="101"/>
    </location>
</feature>
<feature type="compositionally biased region" description="Low complexity" evidence="1">
    <location>
        <begin position="185"/>
        <end position="201"/>
    </location>
</feature>
<feature type="compositionally biased region" description="Basic and acidic residues" evidence="1">
    <location>
        <begin position="23"/>
        <end position="32"/>
    </location>
</feature>
<dbReference type="KEGG" id="sla:SERLADRAFT_412677"/>
<name>F8NI48_SERL9</name>
<dbReference type="OrthoDB" id="3364608at2759"/>
<feature type="region of interest" description="Disordered" evidence="1">
    <location>
        <begin position="1"/>
        <end position="267"/>
    </location>
</feature>
<feature type="compositionally biased region" description="Basic and acidic residues" evidence="1">
    <location>
        <begin position="340"/>
        <end position="352"/>
    </location>
</feature>
<accession>F8NI48</accession>
<dbReference type="HOGENOM" id="CLU_043844_0_0_1"/>
<dbReference type="GeneID" id="18813078"/>
<dbReference type="Proteomes" id="UP000008064">
    <property type="component" value="Unassembled WGS sequence"/>
</dbReference>
<feature type="compositionally biased region" description="Basic and acidic residues" evidence="1">
    <location>
        <begin position="408"/>
        <end position="446"/>
    </location>
</feature>
<evidence type="ECO:0000313" key="2">
    <source>
        <dbReference type="EMBL" id="EGO28945.1"/>
    </source>
</evidence>
<evidence type="ECO:0000256" key="1">
    <source>
        <dbReference type="SAM" id="MobiDB-lite"/>
    </source>
</evidence>
<dbReference type="AlphaFoldDB" id="F8NI48"/>
<gene>
    <name evidence="2" type="ORF">SERLADRAFT_412677</name>
</gene>
<feature type="compositionally biased region" description="Basic and acidic residues" evidence="1">
    <location>
        <begin position="453"/>
        <end position="464"/>
    </location>
</feature>
<feature type="compositionally biased region" description="Pro residues" evidence="1">
    <location>
        <begin position="202"/>
        <end position="211"/>
    </location>
</feature>
<feature type="compositionally biased region" description="Basic and acidic residues" evidence="1">
    <location>
        <begin position="359"/>
        <end position="382"/>
    </location>
</feature>
<feature type="region of interest" description="Disordered" evidence="1">
    <location>
        <begin position="332"/>
        <end position="472"/>
    </location>
</feature>
<dbReference type="EMBL" id="GL945429">
    <property type="protein sequence ID" value="EGO28945.1"/>
    <property type="molecule type" value="Genomic_DNA"/>
</dbReference>
<reference evidence="2" key="1">
    <citation type="submission" date="2011-04" db="EMBL/GenBank/DDBJ databases">
        <title>Evolution of plant cell wall degrading machinery underlies the functional diversity of forest fungi.</title>
        <authorList>
            <consortium name="US DOE Joint Genome Institute (JGI-PGF)"/>
            <person name="Eastwood D.C."/>
            <person name="Floudas D."/>
            <person name="Binder M."/>
            <person name="Majcherczyk A."/>
            <person name="Schneider P."/>
            <person name="Aerts A."/>
            <person name="Asiegbu F.O."/>
            <person name="Baker S.E."/>
            <person name="Barry K."/>
            <person name="Bendiksby M."/>
            <person name="Blumentritt M."/>
            <person name="Coutinho P.M."/>
            <person name="Cullen D."/>
            <person name="Cullen D."/>
            <person name="Gathman A."/>
            <person name="Goodell B."/>
            <person name="Henrissat B."/>
            <person name="Ihrmark K."/>
            <person name="Kauserud H."/>
            <person name="Kohler A."/>
            <person name="LaButti K."/>
            <person name="Lapidus A."/>
            <person name="Lavin J.L."/>
            <person name="Lee Y.-H."/>
            <person name="Lindquist E."/>
            <person name="Lilly W."/>
            <person name="Lucas S."/>
            <person name="Morin E."/>
            <person name="Murat C."/>
            <person name="Oguiza J.A."/>
            <person name="Park J."/>
            <person name="Pisabarro A.G."/>
            <person name="Riley R."/>
            <person name="Rosling A."/>
            <person name="Salamov A."/>
            <person name="Schmidt O."/>
            <person name="Schmutz J."/>
            <person name="Skrede I."/>
            <person name="Stenlid J."/>
            <person name="Wiebenga A."/>
            <person name="Xie X."/>
            <person name="Kues U."/>
            <person name="Hibbett D.S."/>
            <person name="Hoffmeister D."/>
            <person name="Hogberg N."/>
            <person name="Martin F."/>
            <person name="Grigoriev I.V."/>
            <person name="Watkinson S.C."/>
        </authorList>
    </citation>
    <scope>NUCLEOTIDE SEQUENCE</scope>
    <source>
        <strain evidence="2">S7.9</strain>
    </source>
</reference>
<proteinExistence type="predicted"/>
<sequence>MSTHRILDSSPIPIPPTRPPFHAAKEVEDAAKSRSLKRSASVASLPTPPRTHHKRTRSRARSSASNHSSDESGSDPDGDLGGGYAARLRAAATRDAAGKTGQSDTGSLAVGSKRRRTSKVLAGQHDEEEDENAFWTGRSGTATTRAKGVAATAQDASKEASQSRSPSPALLRYRVKAPVSPPPSRRQSQAPVQTQRATTPPLDEPPLPVTPPRRLFAQTAKPALLSRKKSKSREKIWPVRDSPNNPFLEIASSSAPLDNEWDTSSDEESDVIGEALEREGTPTPAKVHAEKPTITYVFRGQKATFQNPLYDLPASVLAASRLPVDHPDFEAYDACPPKKLFVEKKQKPKDIDASSGDGQDTHRVVREKGSKSRSTSAEREPVFSKPPPCEPMQVKSQPGSASLSRASSAERVDKGRERADVLVRVRESREQRERESKARMESREGLRAGAVYTEKDDPARRAMGPERLSSGA</sequence>
<organism>
    <name type="scientific">Serpula lacrymans var. lacrymans (strain S7.9)</name>
    <name type="common">Dry rot fungus</name>
    <dbReference type="NCBI Taxonomy" id="578457"/>
    <lineage>
        <taxon>Eukaryota</taxon>
        <taxon>Fungi</taxon>
        <taxon>Dikarya</taxon>
        <taxon>Basidiomycota</taxon>
        <taxon>Agaricomycotina</taxon>
        <taxon>Agaricomycetes</taxon>
        <taxon>Agaricomycetidae</taxon>
        <taxon>Boletales</taxon>
        <taxon>Coniophorineae</taxon>
        <taxon>Serpulaceae</taxon>
        <taxon>Serpula</taxon>
    </lineage>
</organism>
<dbReference type="RefSeq" id="XP_007313187.1">
    <property type="nucleotide sequence ID" value="XM_007313125.1"/>
</dbReference>
<protein>
    <submittedName>
        <fullName evidence="2">Uncharacterized protein</fullName>
    </submittedName>
</protein>
<feature type="compositionally biased region" description="Basic residues" evidence="1">
    <location>
        <begin position="50"/>
        <end position="60"/>
    </location>
</feature>